<dbReference type="GO" id="GO:1990961">
    <property type="term" value="P:xenobiotic detoxification by transmembrane export across the plasma membrane"/>
    <property type="evidence" value="ECO:0007669"/>
    <property type="project" value="UniProtKB-ARBA"/>
</dbReference>
<dbReference type="FunFam" id="1.10.3730.20:FF:000001">
    <property type="entry name" value="Quaternary ammonium compound resistance transporter SugE"/>
    <property type="match status" value="1"/>
</dbReference>
<evidence type="ECO:0000256" key="3">
    <source>
        <dbReference type="ARBA" id="ARBA00022475"/>
    </source>
</evidence>
<comment type="subcellular location">
    <subcellularLocation>
        <location evidence="1 9">Cell membrane</location>
        <topology evidence="1 9">Multi-pass membrane protein</topology>
    </subcellularLocation>
</comment>
<dbReference type="InterPro" id="IPR037185">
    <property type="entry name" value="EmrE-like"/>
</dbReference>
<comment type="similarity">
    <text evidence="7">Belongs to the drug/metabolite transporter (DMT) superfamily. Small multidrug resistance (SMR) (TC 2.A.7.1) family. Gdx/SugE subfamily.</text>
</comment>
<keyword evidence="2" id="KW-0813">Transport</keyword>
<keyword evidence="3" id="KW-1003">Cell membrane</keyword>
<keyword evidence="4 9" id="KW-0812">Transmembrane</keyword>
<dbReference type="EMBL" id="BJXR01000038">
    <property type="protein sequence ID" value="GEN10376.1"/>
    <property type="molecule type" value="Genomic_DNA"/>
</dbReference>
<evidence type="ECO:0000256" key="9">
    <source>
        <dbReference type="RuleBase" id="RU003942"/>
    </source>
</evidence>
<dbReference type="SUPFAM" id="SSF103481">
    <property type="entry name" value="Multidrug resistance efflux transporter EmrE"/>
    <property type="match status" value="1"/>
</dbReference>
<dbReference type="Proteomes" id="UP000321514">
    <property type="component" value="Unassembled WGS sequence"/>
</dbReference>
<dbReference type="STRING" id="1334629.MFUL124B02_13490"/>
<dbReference type="GO" id="GO:0022857">
    <property type="term" value="F:transmembrane transporter activity"/>
    <property type="evidence" value="ECO:0007669"/>
    <property type="project" value="InterPro"/>
</dbReference>
<dbReference type="RefSeq" id="WP_074957684.1">
    <property type="nucleotide sequence ID" value="NZ_BJXR01000038.1"/>
</dbReference>
<dbReference type="InterPro" id="IPR000390">
    <property type="entry name" value="Small_drug/metabolite_transptr"/>
</dbReference>
<keyword evidence="5 10" id="KW-1133">Transmembrane helix</keyword>
<evidence type="ECO:0000256" key="2">
    <source>
        <dbReference type="ARBA" id="ARBA00022448"/>
    </source>
</evidence>
<dbReference type="PANTHER" id="PTHR30561:SF0">
    <property type="entry name" value="GUANIDINIUM EXPORTER"/>
    <property type="match status" value="1"/>
</dbReference>
<evidence type="ECO:0000313" key="14">
    <source>
        <dbReference type="Proteomes" id="UP000321514"/>
    </source>
</evidence>
<accession>A0A511T872</accession>
<reference evidence="11 14" key="2">
    <citation type="submission" date="2019-07" db="EMBL/GenBank/DDBJ databases">
        <title>Whole genome shotgun sequence of Myxococcus fulvus NBRC 100333.</title>
        <authorList>
            <person name="Hosoyama A."/>
            <person name="Uohara A."/>
            <person name="Ohji S."/>
            <person name="Ichikawa N."/>
        </authorList>
    </citation>
    <scope>NUCLEOTIDE SEQUENCE [LARGE SCALE GENOMIC DNA]</scope>
    <source>
        <strain evidence="11 14">NBRC 100333</strain>
    </source>
</reference>
<reference evidence="12 13" key="1">
    <citation type="submission" date="2016-10" db="EMBL/GenBank/DDBJ databases">
        <authorList>
            <person name="Varghese N."/>
            <person name="Submissions S."/>
        </authorList>
    </citation>
    <scope>NUCLEOTIDE SEQUENCE [LARGE SCALE GENOMIC DNA]</scope>
    <source>
        <strain evidence="12 13">DSM 16525</strain>
    </source>
</reference>
<evidence type="ECO:0000256" key="6">
    <source>
        <dbReference type="ARBA" id="ARBA00023136"/>
    </source>
</evidence>
<dbReference type="Proteomes" id="UP000183760">
    <property type="component" value="Unassembled WGS sequence"/>
</dbReference>
<keyword evidence="6 10" id="KW-0472">Membrane</keyword>
<dbReference type="InterPro" id="IPR045324">
    <property type="entry name" value="Small_multidrug_res"/>
</dbReference>
<evidence type="ECO:0000256" key="7">
    <source>
        <dbReference type="ARBA" id="ARBA00038151"/>
    </source>
</evidence>
<protein>
    <recommendedName>
        <fullName evidence="8">Guanidinium exporter</fullName>
    </recommendedName>
</protein>
<dbReference type="GO" id="GO:0005886">
    <property type="term" value="C:plasma membrane"/>
    <property type="evidence" value="ECO:0007669"/>
    <property type="project" value="UniProtKB-SubCell"/>
</dbReference>
<dbReference type="OrthoDB" id="9808638at2"/>
<dbReference type="Gene3D" id="1.10.3730.20">
    <property type="match status" value="1"/>
</dbReference>
<feature type="transmembrane region" description="Helical" evidence="10">
    <location>
        <begin position="29"/>
        <end position="50"/>
    </location>
</feature>
<evidence type="ECO:0000256" key="8">
    <source>
        <dbReference type="ARBA" id="ARBA00039168"/>
    </source>
</evidence>
<sequence length="105" mass="10746">MAWLLLVVAGALEIAWALALKQSEGMTRLWPSVIGIGIALTSLVLLGLALKHLPVGTAYAVWVGIGASGVSLVGMMFLGEPVSLARILCLVLIGVGVAGLRALEG</sequence>
<dbReference type="EMBL" id="FOIB01000010">
    <property type="protein sequence ID" value="SEU34253.1"/>
    <property type="molecule type" value="Genomic_DNA"/>
</dbReference>
<evidence type="ECO:0000313" key="11">
    <source>
        <dbReference type="EMBL" id="GEN10376.1"/>
    </source>
</evidence>
<name>A0A511T872_MYXFU</name>
<dbReference type="PANTHER" id="PTHR30561">
    <property type="entry name" value="SMR FAMILY PROTON-DEPENDENT DRUG EFFLUX TRANSPORTER SUGE"/>
    <property type="match status" value="1"/>
</dbReference>
<evidence type="ECO:0000313" key="13">
    <source>
        <dbReference type="Proteomes" id="UP000183760"/>
    </source>
</evidence>
<feature type="transmembrane region" description="Helical" evidence="10">
    <location>
        <begin position="84"/>
        <end position="103"/>
    </location>
</feature>
<proteinExistence type="inferred from homology"/>
<evidence type="ECO:0000256" key="1">
    <source>
        <dbReference type="ARBA" id="ARBA00004651"/>
    </source>
</evidence>
<comment type="caution">
    <text evidence="11">The sequence shown here is derived from an EMBL/GenBank/DDBJ whole genome shotgun (WGS) entry which is preliminary data.</text>
</comment>
<dbReference type="Pfam" id="PF00893">
    <property type="entry name" value="Multi_Drug_Res"/>
    <property type="match status" value="1"/>
</dbReference>
<keyword evidence="13" id="KW-1185">Reference proteome</keyword>
<evidence type="ECO:0000256" key="10">
    <source>
        <dbReference type="SAM" id="Phobius"/>
    </source>
</evidence>
<evidence type="ECO:0000313" key="12">
    <source>
        <dbReference type="EMBL" id="SEU34253.1"/>
    </source>
</evidence>
<evidence type="ECO:0000256" key="5">
    <source>
        <dbReference type="ARBA" id="ARBA00022989"/>
    </source>
</evidence>
<evidence type="ECO:0000256" key="4">
    <source>
        <dbReference type="ARBA" id="ARBA00022692"/>
    </source>
</evidence>
<organism evidence="11 14">
    <name type="scientific">Myxococcus fulvus</name>
    <dbReference type="NCBI Taxonomy" id="33"/>
    <lineage>
        <taxon>Bacteria</taxon>
        <taxon>Pseudomonadati</taxon>
        <taxon>Myxococcota</taxon>
        <taxon>Myxococcia</taxon>
        <taxon>Myxococcales</taxon>
        <taxon>Cystobacterineae</taxon>
        <taxon>Myxococcaceae</taxon>
        <taxon>Myxococcus</taxon>
    </lineage>
</organism>
<dbReference type="AlphaFoldDB" id="A0A511T872"/>
<feature type="transmembrane region" description="Helical" evidence="10">
    <location>
        <begin position="57"/>
        <end position="78"/>
    </location>
</feature>
<gene>
    <name evidence="11" type="primary">sugE</name>
    <name evidence="11" type="ORF">MFU01_54130</name>
    <name evidence="12" type="ORF">SAMN05443572_11024</name>
</gene>